<reference evidence="2" key="1">
    <citation type="journal article" date="2009" name="Genome Biol.">
        <title>Genomic and genetic analyses of diversity and plant interactions of Pseudomonas fluorescens.</title>
        <authorList>
            <person name="Silby M.W."/>
            <person name="Cerdeno-Tarraga A.M."/>
            <person name="Vernikos G.S."/>
            <person name="Giddens S.R."/>
            <person name="Jackson R.W."/>
            <person name="Preston G.M."/>
            <person name="Zhang X.X."/>
            <person name="Moon C.D."/>
            <person name="Gehrig S.M."/>
            <person name="Godfrey S.A."/>
            <person name="Knight C.G."/>
            <person name="Malone J.G."/>
            <person name="Robinson Z."/>
            <person name="Spiers A.J."/>
            <person name="Harris S."/>
            <person name="Challis G.L."/>
            <person name="Yaxley A.M."/>
            <person name="Harris D."/>
            <person name="Seeger K."/>
            <person name="Murphy L."/>
            <person name="Rutter S."/>
            <person name="Squares R."/>
            <person name="Quail M.A."/>
            <person name="Saunders E."/>
            <person name="Mavromatis K."/>
            <person name="Brettin T.S."/>
            <person name="Bentley S.D."/>
            <person name="Hothersall J."/>
            <person name="Stephens E."/>
            <person name="Thomas C.M."/>
            <person name="Parkhill J."/>
            <person name="Levy S.B."/>
            <person name="Rainey P.B."/>
            <person name="Thomson N.R."/>
        </authorList>
    </citation>
    <scope>NUCLEOTIDE SEQUENCE [LARGE SCALE GENOMIC DNA]</scope>
    <source>
        <strain evidence="2">SBW25</strain>
    </source>
</reference>
<dbReference type="Proteomes" id="UP001152918">
    <property type="component" value="Chromosome"/>
</dbReference>
<dbReference type="KEGG" id="pfs:PFLU_3345A"/>
<dbReference type="HOGENOM" id="CLU_1207973_0_0_6"/>
<dbReference type="EMBL" id="AM181176">
    <property type="protein sequence ID" value="CAY49571.1"/>
    <property type="molecule type" value="Genomic_DNA"/>
</dbReference>
<gene>
    <name evidence="2" type="ordered locus">PFLU_3345A</name>
</gene>
<evidence type="ECO:0000313" key="1">
    <source>
        <dbReference type="EMBL" id="CAI2797560.1"/>
    </source>
</evidence>
<organism evidence="2">
    <name type="scientific">Pseudomonas fluorescens (strain SBW25)</name>
    <dbReference type="NCBI Taxonomy" id="216595"/>
    <lineage>
        <taxon>Bacteria</taxon>
        <taxon>Pseudomonadati</taxon>
        <taxon>Pseudomonadota</taxon>
        <taxon>Gammaproteobacteria</taxon>
        <taxon>Pseudomonadales</taxon>
        <taxon>Pseudomonadaceae</taxon>
        <taxon>Pseudomonas</taxon>
    </lineage>
</organism>
<dbReference type="EMBL" id="OV986001">
    <property type="protein sequence ID" value="CAI2797560.1"/>
    <property type="molecule type" value="Genomic_DNA"/>
</dbReference>
<dbReference type="AlphaFoldDB" id="C3KCZ9"/>
<accession>C3KCZ9</accession>
<evidence type="ECO:0000313" key="2">
    <source>
        <dbReference type="EMBL" id="CAY49571.1"/>
    </source>
</evidence>
<name>C3KCZ9_PSEFS</name>
<sequence length="203" mass="22052">MTIWRYEMAAEWLVIWNSVLKFISSDSAPAWVQAVGSIVALYIAIRVSRTSIAHAGLQKQKTILSVAEAAYEYAGKIRAAINLISVDPGSNLSLYGVYHRDVNAGLVRALQGAPVHELASGQQVLAILGISNQLVFLGDATDKLLMAPSLLPGVSDQLASLNGDLVERQKYLSIINSVLKSNVLLHLNEIEKHYTALKESITN</sequence>
<proteinExistence type="predicted"/>
<reference evidence="1" key="2">
    <citation type="submission" date="2023-10" db="EMBL/GenBank/DDBJ databases">
        <authorList>
            <person name="Fortmann-Grote C."/>
        </authorList>
    </citation>
    <scope>NUCLEOTIDE SEQUENCE</scope>
    <source>
        <strain evidence="1">SBW25</strain>
    </source>
</reference>
<protein>
    <submittedName>
        <fullName evidence="2">Uncharacterized protein</fullName>
    </submittedName>
</protein>